<proteinExistence type="predicted"/>
<reference evidence="2" key="1">
    <citation type="submission" date="2019-09" db="EMBL/GenBank/DDBJ databases">
        <authorList>
            <person name="Teo W.F.A."/>
            <person name="Duangmal K."/>
        </authorList>
    </citation>
    <scope>NUCLEOTIDE SEQUENCE [LARGE SCALE GENOMIC DNA]</scope>
    <source>
        <strain evidence="2">K81G1</strain>
    </source>
</reference>
<evidence type="ECO:0000313" key="2">
    <source>
        <dbReference type="EMBL" id="KAA9162994.1"/>
    </source>
</evidence>
<dbReference type="Gene3D" id="1.10.287.1060">
    <property type="entry name" value="ESAT-6-like"/>
    <property type="match status" value="1"/>
</dbReference>
<dbReference type="InterPro" id="IPR036689">
    <property type="entry name" value="ESAT-6-like_sf"/>
</dbReference>
<name>A0A5N0VBX4_9PSEU</name>
<accession>A0A5N0VBX4</accession>
<protein>
    <recommendedName>
        <fullName evidence="4">WXG100 family type VII secretion target</fullName>
    </recommendedName>
</protein>
<feature type="region of interest" description="Disordered" evidence="1">
    <location>
        <begin position="298"/>
        <end position="331"/>
    </location>
</feature>
<dbReference type="SUPFAM" id="SSF140453">
    <property type="entry name" value="EsxAB dimer-like"/>
    <property type="match status" value="1"/>
</dbReference>
<dbReference type="AlphaFoldDB" id="A0A5N0VBX4"/>
<dbReference type="Proteomes" id="UP000319769">
    <property type="component" value="Unassembled WGS sequence"/>
</dbReference>
<evidence type="ECO:0000313" key="3">
    <source>
        <dbReference type="Proteomes" id="UP000319769"/>
    </source>
</evidence>
<comment type="caution">
    <text evidence="2">The sequence shown here is derived from an EMBL/GenBank/DDBJ whole genome shotgun (WGS) entry which is preliminary data.</text>
</comment>
<feature type="compositionally biased region" description="Acidic residues" evidence="1">
    <location>
        <begin position="317"/>
        <end position="331"/>
    </location>
</feature>
<evidence type="ECO:0008006" key="4">
    <source>
        <dbReference type="Google" id="ProtNLM"/>
    </source>
</evidence>
<sequence length="331" mass="34336">MSVSSIATDPIGWLVGQGLNFLMSVVQPLQDAIHFVSGDGPALSKAAENFGSIATGLQQYSQKFIQEAQASLANWDGDAADAAAAKLARFSQGINGIAGQSGDIAQLLQISSMVMTVIEEFIKAILTELITWLIMIWIPALAAAVPTCGGSTAAAGTATGVRTVQTGSKVSKYVQKLKELLDTIKNFLVKLKDFFGKWKGNFKEVMDTKAMQSGLAKLEAQSAKEAGRSASVGTKLQSAEGGMVGERAYLGAGKSFGKETKKAGLGTVGLGGLVNGKGEIEIPGTAKGRTQLGVDAAGKAAKYGSDGEKAAGYGQTGEDETPEETSDELNF</sequence>
<dbReference type="Pfam" id="PF06013">
    <property type="entry name" value="WXG100"/>
    <property type="match status" value="1"/>
</dbReference>
<dbReference type="InterPro" id="IPR010310">
    <property type="entry name" value="T7SS_ESAT-6-like"/>
</dbReference>
<keyword evidence="3" id="KW-1185">Reference proteome</keyword>
<evidence type="ECO:0000256" key="1">
    <source>
        <dbReference type="SAM" id="MobiDB-lite"/>
    </source>
</evidence>
<organism evidence="2 3">
    <name type="scientific">Amycolatopsis acidicola</name>
    <dbReference type="NCBI Taxonomy" id="2596893"/>
    <lineage>
        <taxon>Bacteria</taxon>
        <taxon>Bacillati</taxon>
        <taxon>Actinomycetota</taxon>
        <taxon>Actinomycetes</taxon>
        <taxon>Pseudonocardiales</taxon>
        <taxon>Pseudonocardiaceae</taxon>
        <taxon>Amycolatopsis</taxon>
    </lineage>
</organism>
<dbReference type="EMBL" id="VMNW02000011">
    <property type="protein sequence ID" value="KAA9162994.1"/>
    <property type="molecule type" value="Genomic_DNA"/>
</dbReference>
<dbReference type="OrthoDB" id="5180306at2"/>
<gene>
    <name evidence="2" type="ORF">FPZ12_010440</name>
</gene>